<evidence type="ECO:0000256" key="12">
    <source>
        <dbReference type="ARBA" id="ARBA00023315"/>
    </source>
</evidence>
<feature type="transmembrane region" description="Helical" evidence="13">
    <location>
        <begin position="255"/>
        <end position="273"/>
    </location>
</feature>
<proteinExistence type="inferred from homology"/>
<keyword evidence="10" id="KW-0594">Phospholipid biosynthesis</keyword>
<dbReference type="EMBL" id="JADGJW010001354">
    <property type="protein sequence ID" value="KAJ3203981.1"/>
    <property type="molecule type" value="Genomic_DNA"/>
</dbReference>
<evidence type="ECO:0000256" key="4">
    <source>
        <dbReference type="ARBA" id="ARBA00022516"/>
    </source>
</evidence>
<dbReference type="Pfam" id="PF10998">
    <property type="entry name" value="DUF2838"/>
    <property type="match status" value="1"/>
</dbReference>
<protein>
    <recommendedName>
        <fullName evidence="3">Glycerophosphocholine acyltransferase 1</fullName>
    </recommendedName>
</protein>
<evidence type="ECO:0000313" key="14">
    <source>
        <dbReference type="EMBL" id="KAJ3203981.1"/>
    </source>
</evidence>
<feature type="transmembrane region" description="Helical" evidence="13">
    <location>
        <begin position="317"/>
        <end position="339"/>
    </location>
</feature>
<feature type="transmembrane region" description="Helical" evidence="13">
    <location>
        <begin position="162"/>
        <end position="182"/>
    </location>
</feature>
<evidence type="ECO:0000256" key="9">
    <source>
        <dbReference type="ARBA" id="ARBA00023136"/>
    </source>
</evidence>
<feature type="transmembrane region" description="Helical" evidence="13">
    <location>
        <begin position="345"/>
        <end position="367"/>
    </location>
</feature>
<keyword evidence="15" id="KW-1185">Reference proteome</keyword>
<keyword evidence="8" id="KW-0443">Lipid metabolism</keyword>
<organism evidence="14 15">
    <name type="scientific">Clydaea vesicula</name>
    <dbReference type="NCBI Taxonomy" id="447962"/>
    <lineage>
        <taxon>Eukaryota</taxon>
        <taxon>Fungi</taxon>
        <taxon>Fungi incertae sedis</taxon>
        <taxon>Chytridiomycota</taxon>
        <taxon>Chytridiomycota incertae sedis</taxon>
        <taxon>Chytridiomycetes</taxon>
        <taxon>Lobulomycetales</taxon>
        <taxon>Lobulomycetaceae</taxon>
        <taxon>Clydaea</taxon>
    </lineage>
</organism>
<keyword evidence="5" id="KW-0808">Transferase</keyword>
<keyword evidence="4" id="KW-0444">Lipid biosynthesis</keyword>
<evidence type="ECO:0000256" key="13">
    <source>
        <dbReference type="SAM" id="Phobius"/>
    </source>
</evidence>
<evidence type="ECO:0000256" key="5">
    <source>
        <dbReference type="ARBA" id="ARBA00022679"/>
    </source>
</evidence>
<keyword evidence="11" id="KW-1208">Phospholipid metabolism</keyword>
<name>A0AAD5TU74_9FUNG</name>
<evidence type="ECO:0000256" key="7">
    <source>
        <dbReference type="ARBA" id="ARBA00022989"/>
    </source>
</evidence>
<keyword evidence="6 13" id="KW-0812">Transmembrane</keyword>
<dbReference type="GO" id="GO:0016020">
    <property type="term" value="C:membrane"/>
    <property type="evidence" value="ECO:0007669"/>
    <property type="project" value="UniProtKB-SubCell"/>
</dbReference>
<feature type="transmembrane region" description="Helical" evidence="13">
    <location>
        <begin position="113"/>
        <end position="132"/>
    </location>
</feature>
<dbReference type="GO" id="GO:0016746">
    <property type="term" value="F:acyltransferase activity"/>
    <property type="evidence" value="ECO:0007669"/>
    <property type="project" value="UniProtKB-KW"/>
</dbReference>
<evidence type="ECO:0000313" key="15">
    <source>
        <dbReference type="Proteomes" id="UP001211065"/>
    </source>
</evidence>
<evidence type="ECO:0000256" key="2">
    <source>
        <dbReference type="ARBA" id="ARBA00006675"/>
    </source>
</evidence>
<feature type="transmembrane region" description="Helical" evidence="13">
    <location>
        <begin position="138"/>
        <end position="155"/>
    </location>
</feature>
<dbReference type="InterPro" id="IPR021261">
    <property type="entry name" value="GPCAT"/>
</dbReference>
<evidence type="ECO:0000256" key="6">
    <source>
        <dbReference type="ARBA" id="ARBA00022692"/>
    </source>
</evidence>
<comment type="subcellular location">
    <subcellularLocation>
        <location evidence="1">Membrane</location>
        <topology evidence="1">Multi-pass membrane protein</topology>
    </subcellularLocation>
</comment>
<reference evidence="14" key="1">
    <citation type="submission" date="2020-05" db="EMBL/GenBank/DDBJ databases">
        <title>Phylogenomic resolution of chytrid fungi.</title>
        <authorList>
            <person name="Stajich J.E."/>
            <person name="Amses K."/>
            <person name="Simmons R."/>
            <person name="Seto K."/>
            <person name="Myers J."/>
            <person name="Bonds A."/>
            <person name="Quandt C.A."/>
            <person name="Barry K."/>
            <person name="Liu P."/>
            <person name="Grigoriev I."/>
            <person name="Longcore J.E."/>
            <person name="James T.Y."/>
        </authorList>
    </citation>
    <scope>NUCLEOTIDE SEQUENCE</scope>
    <source>
        <strain evidence="14">JEL0476</strain>
    </source>
</reference>
<dbReference type="Proteomes" id="UP001211065">
    <property type="component" value="Unassembled WGS sequence"/>
</dbReference>
<comment type="similarity">
    <text evidence="2">Belongs to the GPC1 family.</text>
</comment>
<dbReference type="PANTHER" id="PTHR31201">
    <property type="entry name" value="OS01G0585100 PROTEIN"/>
    <property type="match status" value="1"/>
</dbReference>
<keyword evidence="7 13" id="KW-1133">Transmembrane helix</keyword>
<evidence type="ECO:0000256" key="10">
    <source>
        <dbReference type="ARBA" id="ARBA00023209"/>
    </source>
</evidence>
<keyword evidence="12" id="KW-0012">Acyltransferase</keyword>
<evidence type="ECO:0000256" key="1">
    <source>
        <dbReference type="ARBA" id="ARBA00004141"/>
    </source>
</evidence>
<dbReference type="AlphaFoldDB" id="A0AAD5TU74"/>
<evidence type="ECO:0000256" key="3">
    <source>
        <dbReference type="ARBA" id="ARBA00019082"/>
    </source>
</evidence>
<evidence type="ECO:0000256" key="11">
    <source>
        <dbReference type="ARBA" id="ARBA00023264"/>
    </source>
</evidence>
<dbReference type="PANTHER" id="PTHR31201:SF1">
    <property type="entry name" value="GLYCEROPHOSPHOCHOLINE ACYLTRANSFERASE 1"/>
    <property type="match status" value="1"/>
</dbReference>
<accession>A0AAD5TU74</accession>
<comment type="caution">
    <text evidence="14">The sequence shown here is derived from an EMBL/GenBank/DDBJ whole genome shotgun (WGS) entry which is preliminary data.</text>
</comment>
<dbReference type="GO" id="GO:0006656">
    <property type="term" value="P:phosphatidylcholine biosynthetic process"/>
    <property type="evidence" value="ECO:0007669"/>
    <property type="project" value="TreeGrafter"/>
</dbReference>
<gene>
    <name evidence="14" type="ORF">HK099_001307</name>
</gene>
<evidence type="ECO:0000256" key="8">
    <source>
        <dbReference type="ARBA" id="ARBA00023098"/>
    </source>
</evidence>
<keyword evidence="9 13" id="KW-0472">Membrane</keyword>
<sequence length="454" mass="52771">MTAHDCSNSSGTVIEDTSVSPVLSVRSNYSPALSPTLSAASYDEFLDFDDLSLDYDEDFLHLLFGISIRKRFQLLKDKARGKHAALKTNLIVKKSSLKKKLQQQKTVKLRDKFAFVLGVSNLWITPVLITSYPNFVPFYYAMITIPLIVLRFLLYRSKKWHYFTADLCYVVNFLTVLCLYAFPSSNFMFIATFCLAHGPVAWAIYAWRNSMVFHSVDKMTSIWIHYMLKELKYSHFAYNPKNELGTMEVSFIKSLLYSMAIYLFWQVAYYYFILVRKADKVFKGERATSFTWMLADYMKNKPDSPLTKLMVKVGEKYHVFCFMSLNFIYAILTTIPTFIFYKNFILHTTFLIIMLMMSIFNGADYYIEVFSKRYGIELTQLGSLNEEETLLEATFGCTSSRGKALKTEKPHKLKEENVDSNDIMDKILDKETFNISDVQRRLSVKDFSEEKKNC</sequence>